<accession>A0A1L3GD99</accession>
<proteinExistence type="predicted"/>
<evidence type="ECO:0000313" key="2">
    <source>
        <dbReference type="Proteomes" id="UP000182264"/>
    </source>
</evidence>
<gene>
    <name evidence="1" type="ORF">A7E75_01345</name>
</gene>
<dbReference type="EMBL" id="CP015518">
    <property type="protein sequence ID" value="APG23815.1"/>
    <property type="molecule type" value="Genomic_DNA"/>
</dbReference>
<protein>
    <recommendedName>
        <fullName evidence="3">DUF3102 domain-containing protein</fullName>
    </recommendedName>
</protein>
<dbReference type="STRING" id="29542.A6070_09960"/>
<sequence length="217" mass="25224">MNETPKTAAESHIETLMEHLEPGSDRYRVLDVARRFKSSWVELGEELLKVSQASLYRSWGYDSFEEYCQKEIRIRKPTAQKLTQAYRFISREEPHLLAEGSPLQSVPDYRSIDLLRQAREEQSFSEEDYATLRQTVIEQERSHPTAVKCFKSLAPQPHSDRMQQQRLFRQALSAARRLNAALEEMDDMPPEHLDVLRDIVAWLDAAALTMEENGEEN</sequence>
<dbReference type="Proteomes" id="UP000182264">
    <property type="component" value="Chromosome"/>
</dbReference>
<dbReference type="OrthoDB" id="5499698at2"/>
<reference evidence="1 2" key="1">
    <citation type="journal article" date="2017" name="Genome Announc.">
        <title>Complete Genome Sequences of Two Acetylene-Fermenting Pelobacter acetylenicus Strains.</title>
        <authorList>
            <person name="Sutton J.M."/>
            <person name="Baesman S.M."/>
            <person name="Fierst J.L."/>
            <person name="Poret-Peterson A.T."/>
            <person name="Oremland R.S."/>
            <person name="Dunlap D.S."/>
            <person name="Akob D.M."/>
        </authorList>
    </citation>
    <scope>NUCLEOTIDE SEQUENCE [LARGE SCALE GENOMIC DNA]</scope>
    <source>
        <strain evidence="1 2">DSM 3247</strain>
    </source>
</reference>
<dbReference type="AlphaFoldDB" id="A0A1L3GD99"/>
<evidence type="ECO:0000313" key="1">
    <source>
        <dbReference type="EMBL" id="APG23815.1"/>
    </source>
</evidence>
<keyword evidence="2" id="KW-1185">Reference proteome</keyword>
<dbReference type="KEGG" id="pace:A6070_09960"/>
<organism evidence="1 2">
    <name type="scientific">Syntrophotalea acetylenica</name>
    <name type="common">Pelobacter acetylenicus</name>
    <dbReference type="NCBI Taxonomy" id="29542"/>
    <lineage>
        <taxon>Bacteria</taxon>
        <taxon>Pseudomonadati</taxon>
        <taxon>Thermodesulfobacteriota</taxon>
        <taxon>Desulfuromonadia</taxon>
        <taxon>Desulfuromonadales</taxon>
        <taxon>Syntrophotaleaceae</taxon>
        <taxon>Syntrophotalea</taxon>
    </lineage>
</organism>
<name>A0A1L3GD99_SYNAC</name>
<dbReference type="RefSeq" id="WP_072285628.1">
    <property type="nucleotide sequence ID" value="NZ_CP015455.1"/>
</dbReference>
<evidence type="ECO:0008006" key="3">
    <source>
        <dbReference type="Google" id="ProtNLM"/>
    </source>
</evidence>